<feature type="compositionally biased region" description="Basic residues" evidence="1">
    <location>
        <begin position="30"/>
        <end position="60"/>
    </location>
</feature>
<feature type="compositionally biased region" description="Basic and acidic residues" evidence="1">
    <location>
        <begin position="178"/>
        <end position="189"/>
    </location>
</feature>
<accession>A0A6J4HYW5</accession>
<dbReference type="AlphaFoldDB" id="A0A6J4HYW5"/>
<organism evidence="2">
    <name type="scientific">uncultured Mycobacteriales bacterium</name>
    <dbReference type="NCBI Taxonomy" id="581187"/>
    <lineage>
        <taxon>Bacteria</taxon>
        <taxon>Bacillati</taxon>
        <taxon>Actinomycetota</taxon>
        <taxon>Actinomycetes</taxon>
        <taxon>Mycobacteriales</taxon>
        <taxon>environmental samples</taxon>
    </lineage>
</organism>
<feature type="compositionally biased region" description="Basic and acidic residues" evidence="1">
    <location>
        <begin position="245"/>
        <end position="260"/>
    </location>
</feature>
<feature type="compositionally biased region" description="Basic residues" evidence="1">
    <location>
        <begin position="128"/>
        <end position="139"/>
    </location>
</feature>
<feature type="non-terminal residue" evidence="2">
    <location>
        <position position="362"/>
    </location>
</feature>
<feature type="compositionally biased region" description="Basic and acidic residues" evidence="1">
    <location>
        <begin position="61"/>
        <end position="70"/>
    </location>
</feature>
<evidence type="ECO:0000313" key="2">
    <source>
        <dbReference type="EMBL" id="CAA9236942.1"/>
    </source>
</evidence>
<feature type="region of interest" description="Disordered" evidence="1">
    <location>
        <begin position="1"/>
        <end position="307"/>
    </location>
</feature>
<name>A0A6J4HYW5_9ACTN</name>
<gene>
    <name evidence="2" type="ORF">AVDCRST_MAG41-1237</name>
</gene>
<feature type="region of interest" description="Disordered" evidence="1">
    <location>
        <begin position="319"/>
        <end position="362"/>
    </location>
</feature>
<feature type="non-terminal residue" evidence="2">
    <location>
        <position position="1"/>
    </location>
</feature>
<proteinExistence type="predicted"/>
<sequence>GRPGQVRARHPGGGARRPEAAPVGAAGAGRRGRRRRRPAVGDHRVRRPGRVPRLRRHPLPHRAERRELHRGGPPAVGRPAVHHPDVRGVPPRRAPAGRHHLVHGQGGRRGAQLRLPVLLDVPDQPGGSRRRHLPRHRRHPDPVAAGHAAGRADRHPGRDLPGRVRRRPAVRPGGQPVRGRDDRRAVDRRRPVHLRLLDPGPRLPAVGTRRLPGVVHPDAPHRHPVQRGDAEAGAHGPARGVVRAGRAEVAHDPQRGAADRARRHRHRRHAGRGPDRRGDRPAAAAGRHQPAHRVQPVLRDRGPDPAGLAADVHLRAVRDRGRQHRGAGVPAGLGRGARAHHHHRAAQPDRSTGGPARPGPWI</sequence>
<protein>
    <submittedName>
        <fullName evidence="2">Phosphate transport system permease protein PstA</fullName>
    </submittedName>
</protein>
<dbReference type="EMBL" id="CADCTP010000120">
    <property type="protein sequence ID" value="CAA9236942.1"/>
    <property type="molecule type" value="Genomic_DNA"/>
</dbReference>
<reference evidence="2" key="1">
    <citation type="submission" date="2020-02" db="EMBL/GenBank/DDBJ databases">
        <authorList>
            <person name="Meier V. D."/>
        </authorList>
    </citation>
    <scope>NUCLEOTIDE SEQUENCE</scope>
    <source>
        <strain evidence="2">AVDCRST_MAG41</strain>
    </source>
</reference>
<feature type="compositionally biased region" description="Basic and acidic residues" evidence="1">
    <location>
        <begin position="218"/>
        <end position="232"/>
    </location>
</feature>
<feature type="compositionally biased region" description="Basic residues" evidence="1">
    <location>
        <begin position="261"/>
        <end position="271"/>
    </location>
</feature>
<feature type="compositionally biased region" description="Basic and acidic residues" evidence="1">
    <location>
        <begin position="150"/>
        <end position="162"/>
    </location>
</feature>
<evidence type="ECO:0000256" key="1">
    <source>
        <dbReference type="SAM" id="MobiDB-lite"/>
    </source>
</evidence>